<protein>
    <submittedName>
        <fullName evidence="1">Uncharacterized protein</fullName>
    </submittedName>
</protein>
<reference evidence="1 2" key="1">
    <citation type="submission" date="2018-01" db="EMBL/GenBank/DDBJ databases">
        <title>Cryobacterium sp. nov., from glaciers in China.</title>
        <authorList>
            <person name="Liu Q."/>
            <person name="Xin Y.-H."/>
        </authorList>
    </citation>
    <scope>NUCLEOTIDE SEQUENCE [LARGE SCALE GENOMIC DNA]</scope>
    <source>
        <strain evidence="1 2">TMB1-8</strain>
    </source>
</reference>
<dbReference type="Proteomes" id="UP000237104">
    <property type="component" value="Unassembled WGS sequence"/>
</dbReference>
<organism evidence="1 2">
    <name type="scientific">Cryobacterium zongtaii</name>
    <dbReference type="NCBI Taxonomy" id="1259217"/>
    <lineage>
        <taxon>Bacteria</taxon>
        <taxon>Bacillati</taxon>
        <taxon>Actinomycetota</taxon>
        <taxon>Actinomycetes</taxon>
        <taxon>Micrococcales</taxon>
        <taxon>Microbacteriaceae</taxon>
        <taxon>Cryobacterium</taxon>
    </lineage>
</organism>
<comment type="caution">
    <text evidence="1">The sequence shown here is derived from an EMBL/GenBank/DDBJ whole genome shotgun (WGS) entry which is preliminary data.</text>
</comment>
<dbReference type="AlphaFoldDB" id="A0A2S3ZP69"/>
<evidence type="ECO:0000313" key="1">
    <source>
        <dbReference type="EMBL" id="POH71000.1"/>
    </source>
</evidence>
<accession>A0A2S3ZP69</accession>
<evidence type="ECO:0000313" key="2">
    <source>
        <dbReference type="Proteomes" id="UP000237104"/>
    </source>
</evidence>
<dbReference type="EMBL" id="PPXF01000013">
    <property type="protein sequence ID" value="POH71000.1"/>
    <property type="molecule type" value="Genomic_DNA"/>
</dbReference>
<name>A0A2S3ZP69_9MICO</name>
<proteinExistence type="predicted"/>
<gene>
    <name evidence="1" type="ORF">C3B59_03270</name>
</gene>
<sequence length="149" mass="16672">MFRVEPWFSPYLGVMQTIVVDHERDVSLYRAAKMGPMPGDGFILTWGDRQIPFESLSSQVTYPVSGETYYLVKFTAFGFSAAVELRTKVKSYRFGSDEELATARRLAVEALLVYGSNYNGLTYPDGENRVELDGVELRLSDFGIEGACA</sequence>